<evidence type="ECO:0000256" key="5">
    <source>
        <dbReference type="ARBA" id="ARBA00022631"/>
    </source>
</evidence>
<dbReference type="SMART" id="SM00095">
    <property type="entry name" value="TR_THY"/>
    <property type="match status" value="1"/>
</dbReference>
<dbReference type="Proteomes" id="UP000311008">
    <property type="component" value="Chromosome"/>
</dbReference>
<gene>
    <name evidence="11" type="primary">uraH</name>
    <name evidence="11" type="ORF">FIU01_11030</name>
</gene>
<feature type="signal peptide" evidence="9">
    <location>
        <begin position="1"/>
        <end position="24"/>
    </location>
</feature>
<evidence type="ECO:0000256" key="9">
    <source>
        <dbReference type="SAM" id="SignalP"/>
    </source>
</evidence>
<proteinExistence type="inferred from homology"/>
<dbReference type="RefSeq" id="WP_140004325.1">
    <property type="nucleotide sequence ID" value="NZ_CP040946.1"/>
</dbReference>
<comment type="function">
    <text evidence="2">Catalyzes the hydrolysis of 5-hydroxyisourate (HIU) to 2-oxo-4-hydroxy-4-carboxy-5-ureidoimidazoline (OHCU).</text>
</comment>
<name>A0A5B8CUM0_9PROT</name>
<keyword evidence="5 8" id="KW-0659">Purine metabolism</keyword>
<dbReference type="NCBIfam" id="TIGR02962">
    <property type="entry name" value="hdxy_isourate"/>
    <property type="match status" value="1"/>
</dbReference>
<dbReference type="KEGG" id="mmec:FIU01_11030"/>
<feature type="domain" description="Transthyretin/hydroxyisourate hydrolase" evidence="10">
    <location>
        <begin position="24"/>
        <end position="138"/>
    </location>
</feature>
<dbReference type="Pfam" id="PF00576">
    <property type="entry name" value="Transthyretin"/>
    <property type="match status" value="1"/>
</dbReference>
<keyword evidence="12" id="KW-1185">Reference proteome</keyword>
<dbReference type="PROSITE" id="PS00769">
    <property type="entry name" value="TRANSTHYRETIN_2"/>
    <property type="match status" value="1"/>
</dbReference>
<dbReference type="InterPro" id="IPR036817">
    <property type="entry name" value="Transthyretin/HIU_hydrolase_sf"/>
</dbReference>
<feature type="binding site" evidence="7">
    <location>
        <position position="70"/>
    </location>
    <ligand>
        <name>substrate</name>
    </ligand>
</feature>
<evidence type="ECO:0000256" key="1">
    <source>
        <dbReference type="ARBA" id="ARBA00001043"/>
    </source>
</evidence>
<comment type="similarity">
    <text evidence="3 8">Belongs to the transthyretin family. 5-hydroxyisourate hydrolase subfamily.</text>
</comment>
<evidence type="ECO:0000313" key="11">
    <source>
        <dbReference type="EMBL" id="QDC44998.1"/>
    </source>
</evidence>
<evidence type="ECO:0000256" key="8">
    <source>
        <dbReference type="RuleBase" id="RU361270"/>
    </source>
</evidence>
<comment type="catalytic activity">
    <reaction evidence="1 8">
        <text>5-hydroxyisourate + H2O = 5-hydroxy-2-oxo-4-ureido-2,5-dihydro-1H-imidazole-5-carboxylate + H(+)</text>
        <dbReference type="Rhea" id="RHEA:23736"/>
        <dbReference type="ChEBI" id="CHEBI:15377"/>
        <dbReference type="ChEBI" id="CHEBI:15378"/>
        <dbReference type="ChEBI" id="CHEBI:18072"/>
        <dbReference type="ChEBI" id="CHEBI:58639"/>
        <dbReference type="EC" id="3.5.2.17"/>
    </reaction>
</comment>
<dbReference type="InterPro" id="IPR000895">
    <property type="entry name" value="Transthyretin/HIU_hydrolase"/>
</dbReference>
<sequence length="138" mass="15213">MAKAWLRMCLGALLVLLSSQPCVADDNPLSVHVLNTTTGLPSANVSVTLDKKIDGHWQPLAQALTDAQGRVKQLYPAQQAMQSGVYRVTFQTGQWFEQRGEKTFFPEASVVFSVDGTVAHYHIPLLISPYGYSTYRGN</sequence>
<dbReference type="InterPro" id="IPR023416">
    <property type="entry name" value="Transthyretin/HIU_hydrolase_d"/>
</dbReference>
<dbReference type="EC" id="3.5.2.17" evidence="8"/>
<feature type="binding site" evidence="7">
    <location>
        <position position="135"/>
    </location>
    <ligand>
        <name>substrate</name>
    </ligand>
</feature>
<evidence type="ECO:0000313" key="12">
    <source>
        <dbReference type="Proteomes" id="UP000311008"/>
    </source>
</evidence>
<reference evidence="12" key="1">
    <citation type="journal article" date="2019" name="ISME J.">
        <title>Evolution in action: habitat transition from sediment to the pelagial leads to genome streamlining in Methylophilaceae.</title>
        <authorList>
            <person name="Salcher M."/>
            <person name="Schaefle D."/>
            <person name="Kaspar M."/>
            <person name="Neuenschwander S.M."/>
            <person name="Ghai R."/>
        </authorList>
    </citation>
    <scope>NUCLEOTIDE SEQUENCE [LARGE SCALE GENOMIC DNA]</scope>
    <source>
        <strain evidence="12">MMS-M-51</strain>
    </source>
</reference>
<organism evidence="11 12">
    <name type="scientific">Methylophilus medardicus</name>
    <dbReference type="NCBI Taxonomy" id="2588534"/>
    <lineage>
        <taxon>Bacteria</taxon>
        <taxon>Pseudomonadati</taxon>
        <taxon>Pseudomonadota</taxon>
        <taxon>Betaproteobacteria</taxon>
        <taxon>Nitrosomonadales</taxon>
        <taxon>Methylophilaceae</taxon>
        <taxon>Methylophilus</taxon>
    </lineage>
</organism>
<dbReference type="Gene3D" id="2.60.40.180">
    <property type="entry name" value="Transthyretin/hydroxyisourate hydrolase domain"/>
    <property type="match status" value="1"/>
</dbReference>
<dbReference type="PANTHER" id="PTHR10395:SF7">
    <property type="entry name" value="5-HYDROXYISOURATE HYDROLASE"/>
    <property type="match status" value="1"/>
</dbReference>
<dbReference type="OrthoDB" id="9792386at2"/>
<evidence type="ECO:0000256" key="7">
    <source>
        <dbReference type="PIRSR" id="PIRSR600895-51"/>
    </source>
</evidence>
<evidence type="ECO:0000256" key="2">
    <source>
        <dbReference type="ARBA" id="ARBA00002704"/>
    </source>
</evidence>
<evidence type="ECO:0000256" key="3">
    <source>
        <dbReference type="ARBA" id="ARBA00009850"/>
    </source>
</evidence>
<feature type="chain" id="PRO_5023122124" description="5-hydroxyisourate hydrolase" evidence="9">
    <location>
        <begin position="25"/>
        <end position="138"/>
    </location>
</feature>
<keyword evidence="9" id="KW-0732">Signal</keyword>
<dbReference type="EMBL" id="CP040946">
    <property type="protein sequence ID" value="QDC44998.1"/>
    <property type="molecule type" value="Genomic_DNA"/>
</dbReference>
<dbReference type="InterPro" id="IPR023419">
    <property type="entry name" value="Transthyretin_CS"/>
</dbReference>
<evidence type="ECO:0000256" key="4">
    <source>
        <dbReference type="ARBA" id="ARBA00011881"/>
    </source>
</evidence>
<dbReference type="PRINTS" id="PR00189">
    <property type="entry name" value="TRNSTHYRETIN"/>
</dbReference>
<protein>
    <recommendedName>
        <fullName evidence="8">5-hydroxyisourate hydrolase</fullName>
        <shortName evidence="8">HIU hydrolase</shortName>
        <shortName evidence="8">HIUHase</shortName>
        <ecNumber evidence="8">3.5.2.17</ecNumber>
    </recommendedName>
</protein>
<evidence type="ECO:0000259" key="10">
    <source>
        <dbReference type="SMART" id="SM00095"/>
    </source>
</evidence>
<comment type="subunit">
    <text evidence="4 8">Homotetramer.</text>
</comment>
<dbReference type="GO" id="GO:0033971">
    <property type="term" value="F:hydroxyisourate hydrolase activity"/>
    <property type="evidence" value="ECO:0007669"/>
    <property type="project" value="UniProtKB-EC"/>
</dbReference>
<dbReference type="GO" id="GO:0006144">
    <property type="term" value="P:purine nucleobase metabolic process"/>
    <property type="evidence" value="ECO:0007669"/>
    <property type="project" value="UniProtKB-KW"/>
</dbReference>
<evidence type="ECO:0000256" key="6">
    <source>
        <dbReference type="ARBA" id="ARBA00022801"/>
    </source>
</evidence>
<dbReference type="SUPFAM" id="SSF49472">
    <property type="entry name" value="Transthyretin (synonym: prealbumin)"/>
    <property type="match status" value="1"/>
</dbReference>
<dbReference type="InterPro" id="IPR014306">
    <property type="entry name" value="Hydroxyisourate_hydrolase"/>
</dbReference>
<accession>A0A5B8CUM0</accession>
<feature type="binding site" evidence="7">
    <location>
        <position position="32"/>
    </location>
    <ligand>
        <name>substrate</name>
    </ligand>
</feature>
<dbReference type="PANTHER" id="PTHR10395">
    <property type="entry name" value="URICASE AND TRANSTHYRETIN-RELATED"/>
    <property type="match status" value="1"/>
</dbReference>
<keyword evidence="6 8" id="KW-0378">Hydrolase</keyword>
<dbReference type="AlphaFoldDB" id="A0A5B8CUM0"/>
<dbReference type="CDD" id="cd05822">
    <property type="entry name" value="TLP_HIUase"/>
    <property type="match status" value="1"/>
</dbReference>